<name>A0A077WNS5_9FUNG</name>
<sequence>MLATFLLSPSFCCARRPTLSRRVWSSTSSCVTKSRKITTSANATPSSTTTTTTTTTCSSSSTTTTTTTTSSTAPVSLFWKRRPSHDGDNDTDQVERGMSNLLLQSSPAQRPALLVRRPVSFKRAVRVTLTMVLDGRAILQCLSTTGSGDSSNGTTMDDDDDDLVQAIQRMARQYQEHMQRITVVLTHLRRYDKALRVKTIHKTTLHLTLPDSLFFPHSPSKARACVWLQDLGIQPDTPGFELHEETYTSTCSKQASSPAASSAIIGPGYFKDIQLFLDQVDHLIERNMAFSNASSASRNNRIPTSS</sequence>
<proteinExistence type="predicted"/>
<evidence type="ECO:0000256" key="1">
    <source>
        <dbReference type="SAM" id="MobiDB-lite"/>
    </source>
</evidence>
<feature type="region of interest" description="Disordered" evidence="1">
    <location>
        <begin position="35"/>
        <end position="94"/>
    </location>
</feature>
<dbReference type="AlphaFoldDB" id="A0A077WNS5"/>
<dbReference type="EMBL" id="LK023327">
    <property type="protein sequence ID" value="CDS08754.1"/>
    <property type="molecule type" value="Genomic_DNA"/>
</dbReference>
<dbReference type="OrthoDB" id="2265136at2759"/>
<feature type="compositionally biased region" description="Low complexity" evidence="1">
    <location>
        <begin position="38"/>
        <end position="73"/>
    </location>
</feature>
<reference evidence="2" key="1">
    <citation type="journal article" date="2014" name="Genome Announc.">
        <title>De novo whole-genome sequence and genome annotation of Lichtheimia ramosa.</title>
        <authorList>
            <person name="Linde J."/>
            <person name="Schwartze V."/>
            <person name="Binder U."/>
            <person name="Lass-Florl C."/>
            <person name="Voigt K."/>
            <person name="Horn F."/>
        </authorList>
    </citation>
    <scope>NUCLEOTIDE SEQUENCE</scope>
    <source>
        <strain evidence="2">JMRC FSU:6197</strain>
    </source>
</reference>
<accession>A0A077WNS5</accession>
<organism evidence="2">
    <name type="scientific">Lichtheimia ramosa</name>
    <dbReference type="NCBI Taxonomy" id="688394"/>
    <lineage>
        <taxon>Eukaryota</taxon>
        <taxon>Fungi</taxon>
        <taxon>Fungi incertae sedis</taxon>
        <taxon>Mucoromycota</taxon>
        <taxon>Mucoromycotina</taxon>
        <taxon>Mucoromycetes</taxon>
        <taxon>Mucorales</taxon>
        <taxon>Lichtheimiaceae</taxon>
        <taxon>Lichtheimia</taxon>
    </lineage>
</organism>
<protein>
    <submittedName>
        <fullName evidence="2">Uncharacterized protein</fullName>
    </submittedName>
</protein>
<evidence type="ECO:0000313" key="2">
    <source>
        <dbReference type="EMBL" id="CDS08754.1"/>
    </source>
</evidence>
<gene>
    <name evidence="2" type="ORF">LRAMOSA10115</name>
</gene>